<dbReference type="Proteomes" id="UP000025171">
    <property type="component" value="Unassembled WGS sequence"/>
</dbReference>
<protein>
    <submittedName>
        <fullName evidence="1">Uncharacterized protein</fullName>
    </submittedName>
</protein>
<accession>A0A059FED9</accession>
<dbReference type="EMBL" id="ARYK01000009">
    <property type="protein sequence ID" value="KCZ88916.1"/>
    <property type="molecule type" value="Genomic_DNA"/>
</dbReference>
<evidence type="ECO:0000313" key="1">
    <source>
        <dbReference type="EMBL" id="KCZ88916.1"/>
    </source>
</evidence>
<evidence type="ECO:0000313" key="2">
    <source>
        <dbReference type="Proteomes" id="UP000025171"/>
    </source>
</evidence>
<reference evidence="1 2" key="1">
    <citation type="journal article" date="2014" name="Antonie Van Leeuwenhoek">
        <title>Hyphomonas beringensis sp. nov. and Hyphomonas chukchiensis sp. nov., isolated from surface seawater of the Bering Sea and Chukchi Sea.</title>
        <authorList>
            <person name="Li C."/>
            <person name="Lai Q."/>
            <person name="Li G."/>
            <person name="Dong C."/>
            <person name="Wang J."/>
            <person name="Liao Y."/>
            <person name="Shao Z."/>
        </authorList>
    </citation>
    <scope>NUCLEOTIDE SEQUENCE [LARGE SCALE GENOMIC DNA]</scope>
    <source>
        <strain evidence="1 2">MHS-2</strain>
    </source>
</reference>
<keyword evidence="2" id="KW-1185">Reference proteome</keyword>
<name>A0A059FED9_9PROT</name>
<proteinExistence type="predicted"/>
<comment type="caution">
    <text evidence="1">The sequence shown here is derived from an EMBL/GenBank/DDBJ whole genome shotgun (WGS) entry which is preliminary data.</text>
</comment>
<dbReference type="AlphaFoldDB" id="A0A059FED9"/>
<sequence>MFPVSNGFPARAGFATVLPEWHGFGKPVPDMWTEGCPAMTRFLSAIAAICVISLPALAQDISTSDVYACAETSDDAARLACYDSAVGRLKAAEEAGEVTTISRTEVEKVKRESFGFSIPSLPSLALRKSGTPDKELEDITAPVRSVRMDGAGRLRVTLEDGQVWVQTDDRSMRAKDAKEAHIYQAMLGSYKMKLDGRVAFKVRREQ</sequence>
<gene>
    <name evidence="1" type="ORF">HJO_15404</name>
</gene>
<dbReference type="PATRIC" id="fig|1280950.3.peg.3093"/>
<dbReference type="STRING" id="1280950.HJO_15404"/>
<organism evidence="1 2">
    <name type="scientific">Hyphomonas johnsonii MHS-2</name>
    <dbReference type="NCBI Taxonomy" id="1280950"/>
    <lineage>
        <taxon>Bacteria</taxon>
        <taxon>Pseudomonadati</taxon>
        <taxon>Pseudomonadota</taxon>
        <taxon>Alphaproteobacteria</taxon>
        <taxon>Hyphomonadales</taxon>
        <taxon>Hyphomonadaceae</taxon>
        <taxon>Hyphomonas</taxon>
    </lineage>
</organism>
<dbReference type="eggNOG" id="ENOG5032UVT">
    <property type="taxonomic scope" value="Bacteria"/>
</dbReference>